<dbReference type="AlphaFoldDB" id="A0A380BGP1"/>
<proteinExistence type="predicted"/>
<keyword evidence="1" id="KW-0812">Transmembrane</keyword>
<organism evidence="2 3">
    <name type="scientific">Sporosarcina pasteurii</name>
    <name type="common">Bacillus pasteurii</name>
    <dbReference type="NCBI Taxonomy" id="1474"/>
    <lineage>
        <taxon>Bacteria</taxon>
        <taxon>Bacillati</taxon>
        <taxon>Bacillota</taxon>
        <taxon>Bacilli</taxon>
        <taxon>Bacillales</taxon>
        <taxon>Caryophanaceae</taxon>
        <taxon>Sporosarcina</taxon>
    </lineage>
</organism>
<gene>
    <name evidence="2" type="ORF">NCTC4822_00935</name>
</gene>
<evidence type="ECO:0000313" key="3">
    <source>
        <dbReference type="Proteomes" id="UP000254519"/>
    </source>
</evidence>
<reference evidence="2 3" key="1">
    <citation type="submission" date="2018-06" db="EMBL/GenBank/DDBJ databases">
        <authorList>
            <consortium name="Pathogen Informatics"/>
            <person name="Doyle S."/>
        </authorList>
    </citation>
    <scope>NUCLEOTIDE SEQUENCE [LARGE SCALE GENOMIC DNA]</scope>
    <source>
        <strain evidence="3">ATCC 11859 / DSM 33 / NCIB 8841 / NCTC 4822</strain>
    </source>
</reference>
<keyword evidence="1" id="KW-0472">Membrane</keyword>
<sequence length="296" mass="32180">MINIVIIWGLIFLFILQPGIAHDGAEIGARLFINALLPYLLPYIILTQWLLKTSTTNSDTAIWKRYVKAYVLGSFGGFPVGAVTVSEMTKRNEISTKQGGLLLAACHAPGPMFIIGFVGTELLGDLRKGWMLLIAIHVVNILFFLLISIFLNSKTKLPKASLSNAPKSGGIPLLDAIKDSSNVIILVATTVIFFSSLGAVLANLVATTFDFDTGVTQTILLSFFEMTAGVQEATVHLSHFTFFPLLIAAIISVNGLSIHMQVAVIAKSANLSLRPYILGRLWSILLVPIVFYFLLS</sequence>
<feature type="transmembrane region" description="Helical" evidence="1">
    <location>
        <begin position="130"/>
        <end position="151"/>
    </location>
</feature>
<feature type="transmembrane region" description="Helical" evidence="1">
    <location>
        <begin position="183"/>
        <end position="206"/>
    </location>
</feature>
<evidence type="ECO:0000313" key="2">
    <source>
        <dbReference type="EMBL" id="SUJ00290.1"/>
    </source>
</evidence>
<dbReference type="OrthoDB" id="1645614at2"/>
<dbReference type="RefSeq" id="WP_115360363.1">
    <property type="nucleotide sequence ID" value="NZ_CP038012.1"/>
</dbReference>
<dbReference type="EMBL" id="UGYZ01000002">
    <property type="protein sequence ID" value="SUJ00290.1"/>
    <property type="molecule type" value="Genomic_DNA"/>
</dbReference>
<feature type="transmembrane region" description="Helical" evidence="1">
    <location>
        <begin position="31"/>
        <end position="51"/>
    </location>
</feature>
<feature type="transmembrane region" description="Helical" evidence="1">
    <location>
        <begin position="100"/>
        <end position="118"/>
    </location>
</feature>
<keyword evidence="3" id="KW-1185">Reference proteome</keyword>
<protein>
    <submittedName>
        <fullName evidence="2">Uncharacterized protein conserved in bacteria</fullName>
    </submittedName>
</protein>
<feature type="transmembrane region" description="Helical" evidence="1">
    <location>
        <begin position="277"/>
        <end position="295"/>
    </location>
</feature>
<keyword evidence="1" id="KW-1133">Transmembrane helix</keyword>
<accession>A0A380BGP1</accession>
<evidence type="ECO:0000256" key="1">
    <source>
        <dbReference type="SAM" id="Phobius"/>
    </source>
</evidence>
<name>A0A380BGP1_SPOPA</name>
<dbReference type="Proteomes" id="UP000254519">
    <property type="component" value="Unassembled WGS sequence"/>
</dbReference>
<feature type="transmembrane region" description="Helical" evidence="1">
    <location>
        <begin position="242"/>
        <end position="265"/>
    </location>
</feature>